<evidence type="ECO:0000259" key="6">
    <source>
        <dbReference type="PROSITE" id="PS51039"/>
    </source>
</evidence>
<dbReference type="InterPro" id="IPR035896">
    <property type="entry name" value="AN1-like_Znf"/>
</dbReference>
<feature type="compositionally biased region" description="Low complexity" evidence="5">
    <location>
        <begin position="31"/>
        <end position="58"/>
    </location>
</feature>
<dbReference type="Gene3D" id="4.10.1110.10">
    <property type="entry name" value="AN1-like Zinc finger"/>
    <property type="match status" value="1"/>
</dbReference>
<gene>
    <name evidence="7" type="ORF">CGOC_LOCUS6590</name>
</gene>
<dbReference type="GO" id="GO:0008270">
    <property type="term" value="F:zinc ion binding"/>
    <property type="evidence" value="ECO:0007669"/>
    <property type="project" value="UniProtKB-KW"/>
</dbReference>
<accession>A0A3P6S3A1</accession>
<protein>
    <recommendedName>
        <fullName evidence="6">AN1-type domain-containing protein</fullName>
    </recommendedName>
</protein>
<evidence type="ECO:0000313" key="8">
    <source>
        <dbReference type="Proteomes" id="UP000271889"/>
    </source>
</evidence>
<dbReference type="OrthoDB" id="428577at2759"/>
<feature type="domain" description="AN1-type" evidence="6">
    <location>
        <begin position="110"/>
        <end position="158"/>
    </location>
</feature>
<evidence type="ECO:0000256" key="5">
    <source>
        <dbReference type="SAM" id="MobiDB-lite"/>
    </source>
</evidence>
<dbReference type="SUPFAM" id="SSF118310">
    <property type="entry name" value="AN1-like Zinc finger"/>
    <property type="match status" value="1"/>
</dbReference>
<dbReference type="SMART" id="SM00154">
    <property type="entry name" value="ZnF_AN1"/>
    <property type="match status" value="1"/>
</dbReference>
<dbReference type="InterPro" id="IPR000058">
    <property type="entry name" value="Znf_AN1"/>
</dbReference>
<keyword evidence="8" id="KW-1185">Reference proteome</keyword>
<evidence type="ECO:0000313" key="7">
    <source>
        <dbReference type="EMBL" id="VDK70182.1"/>
    </source>
</evidence>
<reference evidence="7 8" key="1">
    <citation type="submission" date="2018-11" db="EMBL/GenBank/DDBJ databases">
        <authorList>
            <consortium name="Pathogen Informatics"/>
        </authorList>
    </citation>
    <scope>NUCLEOTIDE SEQUENCE [LARGE SCALE GENOMIC DNA]</scope>
</reference>
<evidence type="ECO:0000256" key="3">
    <source>
        <dbReference type="ARBA" id="ARBA00022833"/>
    </source>
</evidence>
<name>A0A3P6S3A1_CYLGO</name>
<sequence length="180" mass="20762">MEHELTRNKMMRLLRKVRQRKTRLLSDTDVSTPKSHSSISPSSSSSPSIPAPAFSSSKTYEPDRYLTDKHMKLFFDPPESVEELMLLQHPMSLPPSSVEELLQIREAEKKSTKTTCQFCHRKLKLTEQQIECLCHGVFCKKHRRPAAHNCGIDYKQAGRSKIIRENPRILESGIHKAREH</sequence>
<evidence type="ECO:0000256" key="4">
    <source>
        <dbReference type="PROSITE-ProRule" id="PRU00449"/>
    </source>
</evidence>
<evidence type="ECO:0000256" key="2">
    <source>
        <dbReference type="ARBA" id="ARBA00022771"/>
    </source>
</evidence>
<dbReference type="PANTHER" id="PTHR10634:SF67">
    <property type="entry name" value="AN1-TYPE ZINC FINGER PROTEIN 3"/>
    <property type="match status" value="1"/>
</dbReference>
<dbReference type="AlphaFoldDB" id="A0A3P6S3A1"/>
<dbReference type="EMBL" id="UYRV01021745">
    <property type="protein sequence ID" value="VDK70182.1"/>
    <property type="molecule type" value="Genomic_DNA"/>
</dbReference>
<keyword evidence="2 4" id="KW-0863">Zinc-finger</keyword>
<dbReference type="PROSITE" id="PS51039">
    <property type="entry name" value="ZF_AN1"/>
    <property type="match status" value="1"/>
</dbReference>
<evidence type="ECO:0000256" key="1">
    <source>
        <dbReference type="ARBA" id="ARBA00022723"/>
    </source>
</evidence>
<keyword evidence="1" id="KW-0479">Metal-binding</keyword>
<dbReference type="Proteomes" id="UP000271889">
    <property type="component" value="Unassembled WGS sequence"/>
</dbReference>
<proteinExistence type="predicted"/>
<dbReference type="InterPro" id="IPR050652">
    <property type="entry name" value="AN1_A20_ZnFinger"/>
</dbReference>
<organism evidence="7 8">
    <name type="scientific">Cylicostephanus goldi</name>
    <name type="common">Nematode worm</name>
    <dbReference type="NCBI Taxonomy" id="71465"/>
    <lineage>
        <taxon>Eukaryota</taxon>
        <taxon>Metazoa</taxon>
        <taxon>Ecdysozoa</taxon>
        <taxon>Nematoda</taxon>
        <taxon>Chromadorea</taxon>
        <taxon>Rhabditida</taxon>
        <taxon>Rhabditina</taxon>
        <taxon>Rhabditomorpha</taxon>
        <taxon>Strongyloidea</taxon>
        <taxon>Strongylidae</taxon>
        <taxon>Cylicostephanus</taxon>
    </lineage>
</organism>
<feature type="region of interest" description="Disordered" evidence="5">
    <location>
        <begin position="19"/>
        <end position="60"/>
    </location>
</feature>
<keyword evidence="3" id="KW-0862">Zinc</keyword>
<dbReference type="PANTHER" id="PTHR10634">
    <property type="entry name" value="AN1-TYPE ZINC FINGER PROTEIN"/>
    <property type="match status" value="1"/>
</dbReference>